<dbReference type="GO" id="GO:0005385">
    <property type="term" value="F:zinc ion transmembrane transporter activity"/>
    <property type="evidence" value="ECO:0007669"/>
    <property type="project" value="InterPro"/>
</dbReference>
<evidence type="ECO:0000256" key="7">
    <source>
        <dbReference type="SAM" id="Phobius"/>
    </source>
</evidence>
<feature type="transmembrane region" description="Helical" evidence="7">
    <location>
        <begin position="87"/>
        <end position="106"/>
    </location>
</feature>
<organism evidence="9 10">
    <name type="scientific">Marine Group III euryarchaeote CG-Bathy1</name>
    <dbReference type="NCBI Taxonomy" id="1889001"/>
    <lineage>
        <taxon>Archaea</taxon>
        <taxon>Methanobacteriati</taxon>
        <taxon>Thermoplasmatota</taxon>
        <taxon>Thermoplasmata</taxon>
        <taxon>Candidatus Thermoprofundales</taxon>
    </lineage>
</organism>
<comment type="caution">
    <text evidence="9">The sequence shown here is derived from an EMBL/GenBank/DDBJ whole genome shotgun (WGS) entry which is preliminary data.</text>
</comment>
<feature type="domain" description="Cation efflux protein transmembrane" evidence="8">
    <location>
        <begin position="21"/>
        <end position="256"/>
    </location>
</feature>
<dbReference type="InterPro" id="IPR002524">
    <property type="entry name" value="Cation_efflux"/>
</dbReference>
<keyword evidence="4 7" id="KW-1133">Transmembrane helix</keyword>
<proteinExistence type="predicted"/>
<protein>
    <recommendedName>
        <fullName evidence="8">Cation efflux protein transmembrane domain-containing protein</fullName>
    </recommendedName>
</protein>
<sequence>MHQPLQSNHTHENDGEKRTKIVVIITLVMMVIEIGTGVVYNSIALLADGLHMGTHAAALGITLYAYYFARTNSDIKDNPEKTEQVNALGGFASAIVLFIVALYIGWEALMRLSSPEPIGYEEAILVAIVGLVVNLYCAHILGDGHHHGHTHHEHHTHEFNSEKEGIVGEYLEDFNQVLNTFGGWLTDSKNIDDLNLRGAYLHVLSDALISIFVIFALLMGMMFGLEMLDPIVGMIGGIVIAKWSVGLIKDSSKVLLEME</sequence>
<evidence type="ECO:0000256" key="6">
    <source>
        <dbReference type="ARBA" id="ARBA00023136"/>
    </source>
</evidence>
<dbReference type="NCBIfam" id="NF033827">
    <property type="entry name" value="CDF_efflux_DmeF"/>
    <property type="match status" value="1"/>
</dbReference>
<dbReference type="SUPFAM" id="SSF161111">
    <property type="entry name" value="Cation efflux protein transmembrane domain-like"/>
    <property type="match status" value="1"/>
</dbReference>
<feature type="transmembrane region" description="Helical" evidence="7">
    <location>
        <begin position="199"/>
        <end position="225"/>
    </location>
</feature>
<dbReference type="AlphaFoldDB" id="A0A1J5T0X2"/>
<reference evidence="9 10" key="1">
    <citation type="submission" date="2016-08" db="EMBL/GenBank/DDBJ databases">
        <title>New Insights into Marine Group III Euryarchaeota, from dark to light.</title>
        <authorList>
            <person name="Haro-Moreno J.M."/>
            <person name="Rodriguez-Valera F."/>
            <person name="Lopez-Garcia P."/>
            <person name="Moreira D."/>
            <person name="Martin-Cuadrado A.B."/>
        </authorList>
    </citation>
    <scope>NUCLEOTIDE SEQUENCE [LARGE SCALE GENOMIC DNA]</scope>
    <source>
        <strain evidence="9">CG-Bathy1</strain>
    </source>
</reference>
<dbReference type="InterPro" id="IPR027469">
    <property type="entry name" value="Cation_efflux_TMD_sf"/>
</dbReference>
<keyword evidence="2" id="KW-0813">Transport</keyword>
<evidence type="ECO:0000259" key="8">
    <source>
        <dbReference type="Pfam" id="PF01545"/>
    </source>
</evidence>
<accession>A0A1J5T0X2</accession>
<evidence type="ECO:0000256" key="2">
    <source>
        <dbReference type="ARBA" id="ARBA00022448"/>
    </source>
</evidence>
<dbReference type="InterPro" id="IPR058533">
    <property type="entry name" value="Cation_efflux_TM"/>
</dbReference>
<feature type="transmembrane region" description="Helical" evidence="7">
    <location>
        <begin position="231"/>
        <end position="248"/>
    </location>
</feature>
<evidence type="ECO:0000313" key="10">
    <source>
        <dbReference type="Proteomes" id="UP000183815"/>
    </source>
</evidence>
<dbReference type="GO" id="GO:0016020">
    <property type="term" value="C:membrane"/>
    <property type="evidence" value="ECO:0007669"/>
    <property type="project" value="UniProtKB-SubCell"/>
</dbReference>
<keyword evidence="3 7" id="KW-0812">Transmembrane</keyword>
<name>A0A1J5T0X2_9ARCH</name>
<dbReference type="GO" id="GO:0006882">
    <property type="term" value="P:intracellular zinc ion homeostasis"/>
    <property type="evidence" value="ECO:0007669"/>
    <property type="project" value="InterPro"/>
</dbReference>
<dbReference type="PANTHER" id="PTHR45755">
    <property type="match status" value="1"/>
</dbReference>
<evidence type="ECO:0000256" key="1">
    <source>
        <dbReference type="ARBA" id="ARBA00004141"/>
    </source>
</evidence>
<dbReference type="InterPro" id="IPR045316">
    <property type="entry name" value="Msc2-like"/>
</dbReference>
<evidence type="ECO:0000256" key="3">
    <source>
        <dbReference type="ARBA" id="ARBA00022692"/>
    </source>
</evidence>
<feature type="transmembrane region" description="Helical" evidence="7">
    <location>
        <begin position="118"/>
        <end position="137"/>
    </location>
</feature>
<feature type="transmembrane region" description="Helical" evidence="7">
    <location>
        <begin position="49"/>
        <end position="67"/>
    </location>
</feature>
<dbReference type="Gene3D" id="1.20.1510.10">
    <property type="entry name" value="Cation efflux protein transmembrane domain"/>
    <property type="match status" value="1"/>
</dbReference>
<gene>
    <name evidence="9" type="ORF">BEU04_03050</name>
</gene>
<keyword evidence="5" id="KW-0406">Ion transport</keyword>
<comment type="subcellular location">
    <subcellularLocation>
        <location evidence="1">Membrane</location>
        <topology evidence="1">Multi-pass membrane protein</topology>
    </subcellularLocation>
</comment>
<evidence type="ECO:0000256" key="5">
    <source>
        <dbReference type="ARBA" id="ARBA00023065"/>
    </source>
</evidence>
<dbReference type="PANTHER" id="PTHR45755:SF4">
    <property type="entry name" value="ZINC TRANSPORTER 7"/>
    <property type="match status" value="1"/>
</dbReference>
<evidence type="ECO:0000313" key="9">
    <source>
        <dbReference type="EMBL" id="OIR14415.1"/>
    </source>
</evidence>
<dbReference type="EMBL" id="MIYU01000019">
    <property type="protein sequence ID" value="OIR14415.1"/>
    <property type="molecule type" value="Genomic_DNA"/>
</dbReference>
<evidence type="ECO:0000256" key="4">
    <source>
        <dbReference type="ARBA" id="ARBA00022989"/>
    </source>
</evidence>
<dbReference type="NCBIfam" id="TIGR01297">
    <property type="entry name" value="CDF"/>
    <property type="match status" value="1"/>
</dbReference>
<dbReference type="Proteomes" id="UP000183815">
    <property type="component" value="Unassembled WGS sequence"/>
</dbReference>
<feature type="transmembrane region" description="Helical" evidence="7">
    <location>
        <begin position="21"/>
        <end position="43"/>
    </location>
</feature>
<dbReference type="Pfam" id="PF01545">
    <property type="entry name" value="Cation_efflux"/>
    <property type="match status" value="1"/>
</dbReference>
<keyword evidence="6 7" id="KW-0472">Membrane</keyword>